<keyword evidence="2" id="KW-0805">Transcription regulation</keyword>
<dbReference type="OrthoDB" id="2015447at2759"/>
<keyword evidence="5" id="KW-0539">Nucleus</keyword>
<evidence type="ECO:0000256" key="1">
    <source>
        <dbReference type="ARBA" id="ARBA00004123"/>
    </source>
</evidence>
<dbReference type="Proteomes" id="UP000053617">
    <property type="component" value="Unassembled WGS sequence"/>
</dbReference>
<dbReference type="GO" id="GO:0000981">
    <property type="term" value="F:DNA-binding transcription factor activity, RNA polymerase II-specific"/>
    <property type="evidence" value="ECO:0007669"/>
    <property type="project" value="InterPro"/>
</dbReference>
<evidence type="ECO:0000256" key="6">
    <source>
        <dbReference type="SAM" id="MobiDB-lite"/>
    </source>
</evidence>
<sequence length="676" mass="76579">MNGESTTRPRLAAFAPTDCHTCLSRNRRCERQRPYCSTCLDKGLKCGGYATALSWHECRTYSSNEPRLHHQQRREQMLEQRLASQSQQDRANVSPIISATENARTFRFVGPRSRRAKKTRKTSNSQQTRSPIAQQSVPPDTACGFTTTVNVDSFLGSFPSENYEENDPGDIAVRTVPMKGTSRPWTSFEIETCPVPDRDSAFAEVADPGTVAALSPSNLTFDPDNSLAFEWPDLGPDDGQAMLDILPSTFSLSNHVGWPKQEEVLLKYYDTVLCVLPLTSDMALNPFRIKGFAPEDSQLLLRSVSALSSQHQVNVGNVQSSEASENRAQAYNMLSRTLQNQELSNSSSCVLAAILILMTLDCTISALGNWSDHIRRAGTVFEAWGGPSSLNTPRLRSQASMLVWWDATLAMISRQGMRLGSSYFQHLVRTEKEDGWSFYEITGCPTELLVHLVRLAEMARQREIAESMEFLTFDIKPVLDIEKQLLDWNHGLEDERMLIHREIVSLEDENESVDTQSAGTSEADDNEEDYRRRRDDHHCAEAWRYALLLYIQRVFRWDRRSHRRPPAILPLTCKVFEHSRNCRKTSQVQKQLLLPIFLAGAEARDKDMRDTVRAYCVWWGARSRYGMFYSVSSLLEEFWTGVSSKDGDPVWWGSFLDAKSNSEKVGDVAAMQFLFG</sequence>
<dbReference type="PANTHER" id="PTHR37534:SF46">
    <property type="entry name" value="ZN(II)2CYS6 TRANSCRIPTION FACTOR (EUROFUNG)"/>
    <property type="match status" value="1"/>
</dbReference>
<name>A0A0D2G2Y5_9EURO</name>
<evidence type="ECO:0000256" key="4">
    <source>
        <dbReference type="ARBA" id="ARBA00023163"/>
    </source>
</evidence>
<keyword evidence="3" id="KW-0238">DNA-binding</keyword>
<feature type="compositionally biased region" description="Basic residues" evidence="6">
    <location>
        <begin position="112"/>
        <end position="121"/>
    </location>
</feature>
<comment type="subcellular location">
    <subcellularLocation>
        <location evidence="1">Nucleus</location>
    </subcellularLocation>
</comment>
<evidence type="ECO:0000256" key="3">
    <source>
        <dbReference type="ARBA" id="ARBA00023125"/>
    </source>
</evidence>
<dbReference type="EMBL" id="KN847476">
    <property type="protein sequence ID" value="KIX08907.1"/>
    <property type="molecule type" value="Genomic_DNA"/>
</dbReference>
<organism evidence="8 9">
    <name type="scientific">Rhinocladiella mackenziei CBS 650.93</name>
    <dbReference type="NCBI Taxonomy" id="1442369"/>
    <lineage>
        <taxon>Eukaryota</taxon>
        <taxon>Fungi</taxon>
        <taxon>Dikarya</taxon>
        <taxon>Ascomycota</taxon>
        <taxon>Pezizomycotina</taxon>
        <taxon>Eurotiomycetes</taxon>
        <taxon>Chaetothyriomycetidae</taxon>
        <taxon>Chaetothyriales</taxon>
        <taxon>Herpotrichiellaceae</taxon>
        <taxon>Rhinocladiella</taxon>
    </lineage>
</organism>
<feature type="region of interest" description="Disordered" evidence="6">
    <location>
        <begin position="109"/>
        <end position="140"/>
    </location>
</feature>
<dbReference type="InterPro" id="IPR036864">
    <property type="entry name" value="Zn2-C6_fun-type_DNA-bd_sf"/>
</dbReference>
<proteinExistence type="predicted"/>
<protein>
    <recommendedName>
        <fullName evidence="7">Zn(2)-C6 fungal-type domain-containing protein</fullName>
    </recommendedName>
</protein>
<dbReference type="PANTHER" id="PTHR37534">
    <property type="entry name" value="TRANSCRIPTIONAL ACTIVATOR PROTEIN UGA3"/>
    <property type="match status" value="1"/>
</dbReference>
<dbReference type="GO" id="GO:0008270">
    <property type="term" value="F:zinc ion binding"/>
    <property type="evidence" value="ECO:0007669"/>
    <property type="project" value="InterPro"/>
</dbReference>
<dbReference type="AlphaFoldDB" id="A0A0D2G2Y5"/>
<dbReference type="PROSITE" id="PS50048">
    <property type="entry name" value="ZN2_CY6_FUNGAL_2"/>
    <property type="match status" value="1"/>
</dbReference>
<dbReference type="SUPFAM" id="SSF57701">
    <property type="entry name" value="Zn2/Cys6 DNA-binding domain"/>
    <property type="match status" value="1"/>
</dbReference>
<reference evidence="8 9" key="1">
    <citation type="submission" date="2015-01" db="EMBL/GenBank/DDBJ databases">
        <title>The Genome Sequence of Rhinocladiella mackenzie CBS 650.93.</title>
        <authorList>
            <consortium name="The Broad Institute Genomics Platform"/>
            <person name="Cuomo C."/>
            <person name="de Hoog S."/>
            <person name="Gorbushina A."/>
            <person name="Stielow B."/>
            <person name="Teixiera M."/>
            <person name="Abouelleil A."/>
            <person name="Chapman S.B."/>
            <person name="Priest M."/>
            <person name="Young S.K."/>
            <person name="Wortman J."/>
            <person name="Nusbaum C."/>
            <person name="Birren B."/>
        </authorList>
    </citation>
    <scope>NUCLEOTIDE SEQUENCE [LARGE SCALE GENOMIC DNA]</scope>
    <source>
        <strain evidence="8 9">CBS 650.93</strain>
    </source>
</reference>
<dbReference type="InterPro" id="IPR021858">
    <property type="entry name" value="Fun_TF"/>
</dbReference>
<evidence type="ECO:0000256" key="2">
    <source>
        <dbReference type="ARBA" id="ARBA00023015"/>
    </source>
</evidence>
<dbReference type="Pfam" id="PF11951">
    <property type="entry name" value="Fungal_trans_2"/>
    <property type="match status" value="1"/>
</dbReference>
<feature type="region of interest" description="Disordered" evidence="6">
    <location>
        <begin position="509"/>
        <end position="531"/>
    </location>
</feature>
<feature type="domain" description="Zn(2)-C6 fungal-type" evidence="7">
    <location>
        <begin position="18"/>
        <end position="46"/>
    </location>
</feature>
<keyword evidence="9" id="KW-1185">Reference proteome</keyword>
<dbReference type="HOGENOM" id="CLU_028540_1_1_1"/>
<evidence type="ECO:0000259" key="7">
    <source>
        <dbReference type="PROSITE" id="PS50048"/>
    </source>
</evidence>
<evidence type="ECO:0000313" key="8">
    <source>
        <dbReference type="EMBL" id="KIX08907.1"/>
    </source>
</evidence>
<dbReference type="STRING" id="1442369.A0A0D2G2Y5"/>
<dbReference type="GO" id="GO:0003677">
    <property type="term" value="F:DNA binding"/>
    <property type="evidence" value="ECO:0007669"/>
    <property type="project" value="UniProtKB-KW"/>
</dbReference>
<feature type="compositionally biased region" description="Polar residues" evidence="6">
    <location>
        <begin position="124"/>
        <end position="140"/>
    </location>
</feature>
<dbReference type="GeneID" id="25291635"/>
<dbReference type="RefSeq" id="XP_013276043.1">
    <property type="nucleotide sequence ID" value="XM_013420589.1"/>
</dbReference>
<evidence type="ECO:0000256" key="5">
    <source>
        <dbReference type="ARBA" id="ARBA00023242"/>
    </source>
</evidence>
<dbReference type="GO" id="GO:0005634">
    <property type="term" value="C:nucleus"/>
    <property type="evidence" value="ECO:0007669"/>
    <property type="project" value="UniProtKB-SubCell"/>
</dbReference>
<dbReference type="Pfam" id="PF00172">
    <property type="entry name" value="Zn_clus"/>
    <property type="match status" value="1"/>
</dbReference>
<accession>A0A0D2G2Y5</accession>
<dbReference type="InterPro" id="IPR001138">
    <property type="entry name" value="Zn2Cys6_DnaBD"/>
</dbReference>
<gene>
    <name evidence="8" type="ORF">Z518_03564</name>
</gene>
<keyword evidence="4" id="KW-0804">Transcription</keyword>
<dbReference type="VEuPathDB" id="FungiDB:Z518_03564"/>
<evidence type="ECO:0000313" key="9">
    <source>
        <dbReference type="Proteomes" id="UP000053617"/>
    </source>
</evidence>